<dbReference type="OrthoDB" id="308959at2759"/>
<proteinExistence type="predicted"/>
<dbReference type="Proteomes" id="UP000187209">
    <property type="component" value="Unassembled WGS sequence"/>
</dbReference>
<gene>
    <name evidence="1" type="ORF">SteCoe_35943</name>
</gene>
<name>A0A1R2AR77_9CILI</name>
<organism evidence="1 2">
    <name type="scientific">Stentor coeruleus</name>
    <dbReference type="NCBI Taxonomy" id="5963"/>
    <lineage>
        <taxon>Eukaryota</taxon>
        <taxon>Sar</taxon>
        <taxon>Alveolata</taxon>
        <taxon>Ciliophora</taxon>
        <taxon>Postciliodesmatophora</taxon>
        <taxon>Heterotrichea</taxon>
        <taxon>Heterotrichida</taxon>
        <taxon>Stentoridae</taxon>
        <taxon>Stentor</taxon>
    </lineage>
</organism>
<protein>
    <submittedName>
        <fullName evidence="1">Uncharacterized protein</fullName>
    </submittedName>
</protein>
<reference evidence="1 2" key="1">
    <citation type="submission" date="2016-11" db="EMBL/GenBank/DDBJ databases">
        <title>The macronuclear genome of Stentor coeruleus: a giant cell with tiny introns.</title>
        <authorList>
            <person name="Slabodnick M."/>
            <person name="Ruby J.G."/>
            <person name="Reiff S.B."/>
            <person name="Swart E.C."/>
            <person name="Gosai S."/>
            <person name="Prabakaran S."/>
            <person name="Witkowska E."/>
            <person name="Larue G.E."/>
            <person name="Fisher S."/>
            <person name="Freeman R.M."/>
            <person name="Gunawardena J."/>
            <person name="Chu W."/>
            <person name="Stover N.A."/>
            <person name="Gregory B.D."/>
            <person name="Nowacki M."/>
            <person name="Derisi J."/>
            <person name="Roy S.W."/>
            <person name="Marshall W.F."/>
            <person name="Sood P."/>
        </authorList>
    </citation>
    <scope>NUCLEOTIDE SEQUENCE [LARGE SCALE GENOMIC DNA]</scope>
    <source>
        <strain evidence="1">WM001</strain>
    </source>
</reference>
<comment type="caution">
    <text evidence="1">The sequence shown here is derived from an EMBL/GenBank/DDBJ whole genome shotgun (WGS) entry which is preliminary data.</text>
</comment>
<sequence>MLRRQAWNKVLARYFSVPPGVTLNHSSQLRVVSTNQWPIPYYKRDTAFPRSLYPENDYNVMMDGNDCHEPDSVNVFMTQMILNQFVWGREILDTVQKLNVSGTLNTVISTPALSADIYTEDLMRHLDFSLKENSKILKKHKFSEIFD</sequence>
<keyword evidence="2" id="KW-1185">Reference proteome</keyword>
<evidence type="ECO:0000313" key="2">
    <source>
        <dbReference type="Proteomes" id="UP000187209"/>
    </source>
</evidence>
<accession>A0A1R2AR77</accession>
<dbReference type="EMBL" id="MPUH01001582">
    <property type="protein sequence ID" value="OMJ67017.1"/>
    <property type="molecule type" value="Genomic_DNA"/>
</dbReference>
<evidence type="ECO:0000313" key="1">
    <source>
        <dbReference type="EMBL" id="OMJ67017.1"/>
    </source>
</evidence>
<dbReference type="AlphaFoldDB" id="A0A1R2AR77"/>